<dbReference type="InterPro" id="IPR011991">
    <property type="entry name" value="ArsR-like_HTH"/>
</dbReference>
<dbReference type="RefSeq" id="WP_132143051.1">
    <property type="nucleotide sequence ID" value="NZ_SMCS01000003.1"/>
</dbReference>
<dbReference type="NCBIfam" id="NF033788">
    <property type="entry name" value="HTH_metalloreg"/>
    <property type="match status" value="1"/>
</dbReference>
<dbReference type="OrthoDB" id="46768at2"/>
<dbReference type="PROSITE" id="PS50987">
    <property type="entry name" value="HTH_ARSR_2"/>
    <property type="match status" value="1"/>
</dbReference>
<feature type="domain" description="HTH arsR-type" evidence="1">
    <location>
        <begin position="1"/>
        <end position="101"/>
    </location>
</feature>
<dbReference type="Pfam" id="PF12840">
    <property type="entry name" value="HTH_20"/>
    <property type="match status" value="1"/>
</dbReference>
<dbReference type="AlphaFoldDB" id="A0A4R3YQC1"/>
<gene>
    <name evidence="2" type="ORF">EC912_10375</name>
</gene>
<keyword evidence="3" id="KW-1185">Reference proteome</keyword>
<dbReference type="InterPro" id="IPR036388">
    <property type="entry name" value="WH-like_DNA-bd_sf"/>
</dbReference>
<evidence type="ECO:0000259" key="1">
    <source>
        <dbReference type="PROSITE" id="PS50987"/>
    </source>
</evidence>
<dbReference type="Gene3D" id="1.10.10.10">
    <property type="entry name" value="Winged helix-like DNA-binding domain superfamily/Winged helix DNA-binding domain"/>
    <property type="match status" value="1"/>
</dbReference>
<dbReference type="PANTHER" id="PTHR38600">
    <property type="entry name" value="TRANSCRIPTIONAL REGULATORY PROTEIN"/>
    <property type="match status" value="1"/>
</dbReference>
<accession>A0A4R3YQC1</accession>
<dbReference type="SMART" id="SM00418">
    <property type="entry name" value="HTH_ARSR"/>
    <property type="match status" value="1"/>
</dbReference>
<dbReference type="EMBL" id="SMCS01000003">
    <property type="protein sequence ID" value="TCV94591.1"/>
    <property type="molecule type" value="Genomic_DNA"/>
</dbReference>
<protein>
    <submittedName>
        <fullName evidence="2">ArsR family transcriptional regulator</fullName>
    </submittedName>
</protein>
<evidence type="ECO:0000313" key="3">
    <source>
        <dbReference type="Proteomes" id="UP000295645"/>
    </source>
</evidence>
<dbReference type="GO" id="GO:0003700">
    <property type="term" value="F:DNA-binding transcription factor activity"/>
    <property type="evidence" value="ECO:0007669"/>
    <property type="project" value="InterPro"/>
</dbReference>
<dbReference type="Proteomes" id="UP000295645">
    <property type="component" value="Unassembled WGS sequence"/>
</dbReference>
<dbReference type="InterPro" id="IPR036390">
    <property type="entry name" value="WH_DNA-bd_sf"/>
</dbReference>
<reference evidence="2 3" key="1">
    <citation type="submission" date="2019-03" db="EMBL/GenBank/DDBJ databases">
        <title>Above-ground endophytic microbial communities from plants in different locations in the United States.</title>
        <authorList>
            <person name="Frank C."/>
        </authorList>
    </citation>
    <scope>NUCLEOTIDE SEQUENCE [LARGE SCALE GENOMIC DNA]</scope>
    <source>
        <strain evidence="2 3">LP_13_YM</strain>
    </source>
</reference>
<comment type="caution">
    <text evidence="2">The sequence shown here is derived from an EMBL/GenBank/DDBJ whole genome shotgun (WGS) entry which is preliminary data.</text>
</comment>
<evidence type="ECO:0000313" key="2">
    <source>
        <dbReference type="EMBL" id="TCV94591.1"/>
    </source>
</evidence>
<sequence length="101" mass="11115">MVDNPGQQLDSVFAAMSDPTRRAMLSRLALGPISIGELAAPFEMSLAAASKHVKVLERAGLLVRSVRGRTHLCALDAAPMHAGMEWLRHYERFWGDRLDTA</sequence>
<proteinExistence type="predicted"/>
<name>A0A4R3YQC1_9GAMM</name>
<organism evidence="2 3">
    <name type="scientific">Luteibacter rhizovicinus</name>
    <dbReference type="NCBI Taxonomy" id="242606"/>
    <lineage>
        <taxon>Bacteria</taxon>
        <taxon>Pseudomonadati</taxon>
        <taxon>Pseudomonadota</taxon>
        <taxon>Gammaproteobacteria</taxon>
        <taxon>Lysobacterales</taxon>
        <taxon>Rhodanobacteraceae</taxon>
        <taxon>Luteibacter</taxon>
    </lineage>
</organism>
<dbReference type="SUPFAM" id="SSF46785">
    <property type="entry name" value="Winged helix' DNA-binding domain"/>
    <property type="match status" value="1"/>
</dbReference>
<dbReference type="PANTHER" id="PTHR38600:SF2">
    <property type="entry name" value="SLL0088 PROTEIN"/>
    <property type="match status" value="1"/>
</dbReference>
<dbReference type="CDD" id="cd00090">
    <property type="entry name" value="HTH_ARSR"/>
    <property type="match status" value="1"/>
</dbReference>
<dbReference type="InterPro" id="IPR001845">
    <property type="entry name" value="HTH_ArsR_DNA-bd_dom"/>
</dbReference>